<keyword evidence="1" id="KW-0561">Oxygen transport</keyword>
<dbReference type="EMBL" id="JBGFUD010003382">
    <property type="protein sequence ID" value="MFH4978658.1"/>
    <property type="molecule type" value="Genomic_DNA"/>
</dbReference>
<keyword evidence="1" id="KW-0349">Heme</keyword>
<evidence type="ECO:0000256" key="1">
    <source>
        <dbReference type="RuleBase" id="RU000356"/>
    </source>
</evidence>
<keyword evidence="4" id="KW-1185">Reference proteome</keyword>
<gene>
    <name evidence="3" type="ORF">AB6A40_005367</name>
</gene>
<reference evidence="3 4" key="1">
    <citation type="submission" date="2024-08" db="EMBL/GenBank/DDBJ databases">
        <title>Gnathostoma spinigerum genome.</title>
        <authorList>
            <person name="Gonzalez-Bertolin B."/>
            <person name="Monzon S."/>
            <person name="Zaballos A."/>
            <person name="Jimenez P."/>
            <person name="Dekumyoy P."/>
            <person name="Varona S."/>
            <person name="Cuesta I."/>
            <person name="Sumanam S."/>
            <person name="Adisakwattana P."/>
            <person name="Gasser R.B."/>
            <person name="Hernandez-Gonzalez A."/>
            <person name="Young N.D."/>
            <person name="Perteguer M.J."/>
        </authorList>
    </citation>
    <scope>NUCLEOTIDE SEQUENCE [LARGE SCALE GENOMIC DNA]</scope>
    <source>
        <strain evidence="3">AL3</strain>
        <tissue evidence="3">Liver</tissue>
    </source>
</reference>
<name>A0ABD6ENU4_9BILA</name>
<protein>
    <recommendedName>
        <fullName evidence="2">Globin domain-containing protein</fullName>
    </recommendedName>
</protein>
<organism evidence="3 4">
    <name type="scientific">Gnathostoma spinigerum</name>
    <dbReference type="NCBI Taxonomy" id="75299"/>
    <lineage>
        <taxon>Eukaryota</taxon>
        <taxon>Metazoa</taxon>
        <taxon>Ecdysozoa</taxon>
        <taxon>Nematoda</taxon>
        <taxon>Chromadorea</taxon>
        <taxon>Rhabditida</taxon>
        <taxon>Spirurina</taxon>
        <taxon>Gnathostomatomorpha</taxon>
        <taxon>Gnathostomatoidea</taxon>
        <taxon>Gnathostomatidae</taxon>
        <taxon>Gnathostoma</taxon>
    </lineage>
</organism>
<dbReference type="InterPro" id="IPR012292">
    <property type="entry name" value="Globin/Proto"/>
</dbReference>
<dbReference type="Pfam" id="PF00042">
    <property type="entry name" value="Globin"/>
    <property type="match status" value="1"/>
</dbReference>
<sequence length="87" mass="9718">MTAVHELASKADKPDDIKKFAEGIIDRHLKINIELEPSLWTKFWPIFVDFLKSKGPIDDATCKCWIDTGNQFGTACVSHLKALGKAC</sequence>
<comment type="caution">
    <text evidence="3">The sequence shown here is derived from an EMBL/GenBank/DDBJ whole genome shotgun (WGS) entry which is preliminary data.</text>
</comment>
<comment type="similarity">
    <text evidence="1">Belongs to the globin family.</text>
</comment>
<accession>A0ABD6ENU4</accession>
<dbReference type="InterPro" id="IPR009050">
    <property type="entry name" value="Globin-like_sf"/>
</dbReference>
<feature type="domain" description="Globin" evidence="2">
    <location>
        <begin position="2"/>
        <end position="74"/>
    </location>
</feature>
<dbReference type="SUPFAM" id="SSF46458">
    <property type="entry name" value="Globin-like"/>
    <property type="match status" value="1"/>
</dbReference>
<proteinExistence type="inferred from homology"/>
<keyword evidence="1" id="KW-0813">Transport</keyword>
<evidence type="ECO:0000313" key="4">
    <source>
        <dbReference type="Proteomes" id="UP001608902"/>
    </source>
</evidence>
<dbReference type="GO" id="GO:0005344">
    <property type="term" value="F:oxygen carrier activity"/>
    <property type="evidence" value="ECO:0007669"/>
    <property type="project" value="UniProtKB-KW"/>
</dbReference>
<evidence type="ECO:0000259" key="2">
    <source>
        <dbReference type="Pfam" id="PF00042"/>
    </source>
</evidence>
<keyword evidence="1" id="KW-0408">Iron</keyword>
<dbReference type="AlphaFoldDB" id="A0ABD6ENU4"/>
<evidence type="ECO:0000313" key="3">
    <source>
        <dbReference type="EMBL" id="MFH4978658.1"/>
    </source>
</evidence>
<keyword evidence="1" id="KW-0479">Metal-binding</keyword>
<dbReference type="Gene3D" id="1.10.490.10">
    <property type="entry name" value="Globins"/>
    <property type="match status" value="1"/>
</dbReference>
<dbReference type="InterPro" id="IPR000971">
    <property type="entry name" value="Globin"/>
</dbReference>
<dbReference type="Proteomes" id="UP001608902">
    <property type="component" value="Unassembled WGS sequence"/>
</dbReference>